<dbReference type="EC" id="2.7.4.1" evidence="6 7"/>
<comment type="caution">
    <text evidence="6">Lacks conserved residue(s) required for the propagation of feature annotation.</text>
</comment>
<evidence type="ECO:0000259" key="9">
    <source>
        <dbReference type="Pfam" id="PF02503"/>
    </source>
</evidence>
<feature type="region of interest" description="Disordered" evidence="8">
    <location>
        <begin position="716"/>
        <end position="737"/>
    </location>
</feature>
<dbReference type="GO" id="GO:0005524">
    <property type="term" value="F:ATP binding"/>
    <property type="evidence" value="ECO:0007669"/>
    <property type="project" value="UniProtKB-KW"/>
</dbReference>
<proteinExistence type="inferred from homology"/>
<dbReference type="SUPFAM" id="SSF143724">
    <property type="entry name" value="PHP14-like"/>
    <property type="match status" value="1"/>
</dbReference>
<evidence type="ECO:0000256" key="1">
    <source>
        <dbReference type="ARBA" id="ARBA00022553"/>
    </source>
</evidence>
<dbReference type="EMBL" id="FQZT01000004">
    <property type="protein sequence ID" value="SHJ09868.1"/>
    <property type="molecule type" value="Genomic_DNA"/>
</dbReference>
<evidence type="ECO:0000259" key="10">
    <source>
        <dbReference type="Pfam" id="PF13089"/>
    </source>
</evidence>
<dbReference type="Gene3D" id="3.30.870.10">
    <property type="entry name" value="Endonuclease Chain A"/>
    <property type="match status" value="2"/>
</dbReference>
<keyword evidence="3 6" id="KW-0547">Nucleotide-binding</keyword>
<dbReference type="GO" id="GO:0006799">
    <property type="term" value="P:polyphosphate biosynthetic process"/>
    <property type="evidence" value="ECO:0007669"/>
    <property type="project" value="UniProtKB-UniRule"/>
</dbReference>
<evidence type="ECO:0000259" key="11">
    <source>
        <dbReference type="Pfam" id="PF13090"/>
    </source>
</evidence>
<dbReference type="SUPFAM" id="SSF140356">
    <property type="entry name" value="PPK N-terminal domain-like"/>
    <property type="match status" value="1"/>
</dbReference>
<dbReference type="Pfam" id="PF13089">
    <property type="entry name" value="PP_kinase_N"/>
    <property type="match status" value="1"/>
</dbReference>
<dbReference type="Gene3D" id="3.30.1840.10">
    <property type="entry name" value="Polyphosphate kinase middle domain"/>
    <property type="match status" value="1"/>
</dbReference>
<dbReference type="InterPro" id="IPR041108">
    <property type="entry name" value="PP_kinase_C_1"/>
</dbReference>
<organism evidence="13 14">
    <name type="scientific">Malonomonas rubra DSM 5091</name>
    <dbReference type="NCBI Taxonomy" id="1122189"/>
    <lineage>
        <taxon>Bacteria</taxon>
        <taxon>Pseudomonadati</taxon>
        <taxon>Thermodesulfobacteriota</taxon>
        <taxon>Desulfuromonadia</taxon>
        <taxon>Desulfuromonadales</taxon>
        <taxon>Geopsychrobacteraceae</taxon>
        <taxon>Malonomonas</taxon>
    </lineage>
</organism>
<dbReference type="Proteomes" id="UP000184171">
    <property type="component" value="Unassembled WGS sequence"/>
</dbReference>
<feature type="domain" description="Polyphosphate kinase C-terminal" evidence="11">
    <location>
        <begin position="537"/>
        <end position="699"/>
    </location>
</feature>
<name>A0A1M6GIY9_MALRU</name>
<feature type="binding site" evidence="6">
    <location>
        <position position="79"/>
    </location>
    <ligand>
        <name>ATP</name>
        <dbReference type="ChEBI" id="CHEBI:30616"/>
    </ligand>
</feature>
<feature type="binding site" evidence="6">
    <location>
        <position position="595"/>
    </location>
    <ligand>
        <name>ATP</name>
        <dbReference type="ChEBI" id="CHEBI:30616"/>
    </ligand>
</feature>
<keyword evidence="14" id="KW-1185">Reference proteome</keyword>
<dbReference type="Pfam" id="PF17941">
    <property type="entry name" value="PP_kinase_C_1"/>
    <property type="match status" value="1"/>
</dbReference>
<keyword evidence="5 6" id="KW-0067">ATP-binding</keyword>
<evidence type="ECO:0000256" key="3">
    <source>
        <dbReference type="ARBA" id="ARBA00022741"/>
    </source>
</evidence>
<sequence length="737" mass="84201">MIDFIDSEQDGEMHMTAAGIASAGTGEETVPKIDLNDPSLYFNRELSWLKFNDRVLFQASDKRKPLLERLKFLAIAGSNLDEFFMKRIGGFKQLVAANVQETTVDGRTPQQQVDECCEAVQNYFRRKEKVFDDLLADLVKEGIELLHYVELSDEEQSVLRDDFYDNIFPLVTPQSVDPAHPFPFISNLSLNLLVSLRYPGEKEEALARVKVPVGAGANRFQQIGDSHRFVLLEEVMEHNLDLLFPGMEILSCELFRVTRNANTSKEEEHADDLMEMIETALHHRKFAPIVRIQIEPDMGPQHRGRLASELGLDEERDVFVSHCMLGLRDLWELYRLELPELKEVPHHPIDHPQLSKDRNIFHVIRDQKAILLQHPYESFSSSVERFLYEAATDPKVRGIKMTLYRTDPDSRIIDYLIRAAQNGKQVAAVVELKASFDEQANIKLASRMEEAGVHVTYGVVGLKTHAKVILVIRQDYKGLRRYVHVGTGNYHPGTARLYSDLGMFLYDKAVGRDATELFNYLTTGFTPKRSYSQMLPAPKILKRALLDKVEREITVHQGGQPGLIRMKMNALEDIDIARAIYQASQAGVKVELLVRDSCRVRPGLPGLSENVRVLSIVGQFLEHARVFYFRNGGEEEFLIGSADAMKRNLEHRVETLVPVPEGPLREQVREFLDLQFDDRVTAWELHADGEYKLVNPSARKGQDGCQEKLIKLADKRQHEVQRLRKRKSRQAGERNLK</sequence>
<dbReference type="InterPro" id="IPR025198">
    <property type="entry name" value="PPK_N_dom"/>
</dbReference>
<evidence type="ECO:0000313" key="14">
    <source>
        <dbReference type="Proteomes" id="UP000184171"/>
    </source>
</evidence>
<dbReference type="PANTHER" id="PTHR30218:SF0">
    <property type="entry name" value="POLYPHOSPHATE KINASE"/>
    <property type="match status" value="1"/>
</dbReference>
<dbReference type="InterPro" id="IPR036832">
    <property type="entry name" value="PPK_N_dom_sf"/>
</dbReference>
<evidence type="ECO:0000256" key="5">
    <source>
        <dbReference type="ARBA" id="ARBA00022840"/>
    </source>
</evidence>
<evidence type="ECO:0000256" key="7">
    <source>
        <dbReference type="RuleBase" id="RU003800"/>
    </source>
</evidence>
<dbReference type="Pfam" id="PF02503">
    <property type="entry name" value="PP_kinase"/>
    <property type="match status" value="1"/>
</dbReference>
<dbReference type="AlphaFoldDB" id="A0A1M6GIY9"/>
<dbReference type="GO" id="GO:0009358">
    <property type="term" value="C:polyphosphate kinase complex"/>
    <property type="evidence" value="ECO:0007669"/>
    <property type="project" value="InterPro"/>
</dbReference>
<keyword evidence="4 6" id="KW-0418">Kinase</keyword>
<dbReference type="NCBIfam" id="NF003917">
    <property type="entry name" value="PRK05443.1-1"/>
    <property type="match status" value="1"/>
</dbReference>
<accession>A0A1M6GIY9</accession>
<evidence type="ECO:0000256" key="2">
    <source>
        <dbReference type="ARBA" id="ARBA00022679"/>
    </source>
</evidence>
<dbReference type="NCBIfam" id="TIGR03705">
    <property type="entry name" value="poly_P_kin"/>
    <property type="match status" value="1"/>
</dbReference>
<dbReference type="InterPro" id="IPR003414">
    <property type="entry name" value="PP_kinase"/>
</dbReference>
<dbReference type="PIRSF" id="PIRSF015589">
    <property type="entry name" value="PP_kinase"/>
    <property type="match status" value="1"/>
</dbReference>
<dbReference type="Pfam" id="PF13090">
    <property type="entry name" value="PP_kinase_C"/>
    <property type="match status" value="1"/>
</dbReference>
<keyword evidence="1 6" id="KW-0597">Phosphoprotein</keyword>
<evidence type="ECO:0000256" key="6">
    <source>
        <dbReference type="HAMAP-Rule" id="MF_00347"/>
    </source>
</evidence>
<keyword evidence="2 6" id="KW-0808">Transferase</keyword>
<dbReference type="InterPro" id="IPR036830">
    <property type="entry name" value="PP_kinase_middle_dom_sf"/>
</dbReference>
<reference evidence="13 14" key="1">
    <citation type="submission" date="2016-11" db="EMBL/GenBank/DDBJ databases">
        <authorList>
            <person name="Jaros S."/>
            <person name="Januszkiewicz K."/>
            <person name="Wedrychowicz H."/>
        </authorList>
    </citation>
    <scope>NUCLEOTIDE SEQUENCE [LARGE SCALE GENOMIC DNA]</scope>
    <source>
        <strain evidence="13 14">DSM 5091</strain>
    </source>
</reference>
<evidence type="ECO:0000256" key="8">
    <source>
        <dbReference type="SAM" id="MobiDB-lite"/>
    </source>
</evidence>
<dbReference type="GO" id="GO:0008976">
    <property type="term" value="F:polyphosphate kinase activity"/>
    <property type="evidence" value="ECO:0007669"/>
    <property type="project" value="UniProtKB-UniRule"/>
</dbReference>
<dbReference type="SUPFAM" id="SSF56024">
    <property type="entry name" value="Phospholipase D/nuclease"/>
    <property type="match status" value="2"/>
</dbReference>
<dbReference type="STRING" id="1122189.SAMN02745165_01566"/>
<dbReference type="InterPro" id="IPR025200">
    <property type="entry name" value="PPK_C_dom2"/>
</dbReference>
<feature type="domain" description="Polyphosphate kinase middle" evidence="9">
    <location>
        <begin position="154"/>
        <end position="333"/>
    </location>
</feature>
<feature type="domain" description="Polyphosphate kinase C-terminal" evidence="12">
    <location>
        <begin position="359"/>
        <end position="523"/>
    </location>
</feature>
<dbReference type="HAMAP" id="MF_00347">
    <property type="entry name" value="Polyphosphate_kinase"/>
    <property type="match status" value="1"/>
</dbReference>
<feature type="active site" description="Phosphohistidine intermediate" evidence="6">
    <location>
        <position position="465"/>
    </location>
</feature>
<protein>
    <recommendedName>
        <fullName evidence="6 7">Polyphosphate kinase</fullName>
        <ecNumber evidence="6 7">2.7.4.1</ecNumber>
    </recommendedName>
    <alternativeName>
        <fullName evidence="6">ATP-polyphosphate phosphotransferase</fullName>
    </alternativeName>
    <alternativeName>
        <fullName evidence="6">Polyphosphoric acid kinase</fullName>
    </alternativeName>
</protein>
<dbReference type="Gene3D" id="1.20.58.310">
    <property type="entry name" value="Polyphosphate kinase N-terminal domain"/>
    <property type="match status" value="1"/>
</dbReference>
<feature type="binding site" evidence="6">
    <location>
        <position position="498"/>
    </location>
    <ligand>
        <name>ATP</name>
        <dbReference type="ChEBI" id="CHEBI:30616"/>
    </ligand>
</feature>
<feature type="binding site" evidence="6">
    <location>
        <position position="623"/>
    </location>
    <ligand>
        <name>ATP</name>
        <dbReference type="ChEBI" id="CHEBI:30616"/>
    </ligand>
</feature>
<dbReference type="PANTHER" id="PTHR30218">
    <property type="entry name" value="POLYPHOSPHATE KINASE"/>
    <property type="match status" value="1"/>
</dbReference>
<evidence type="ECO:0000313" key="13">
    <source>
        <dbReference type="EMBL" id="SHJ09868.1"/>
    </source>
</evidence>
<feature type="domain" description="Polyphosphate kinase N-terminal" evidence="10">
    <location>
        <begin position="41"/>
        <end position="145"/>
    </location>
</feature>
<dbReference type="CDD" id="cd09168">
    <property type="entry name" value="PLDc_PaPPK1_C2_like"/>
    <property type="match status" value="1"/>
</dbReference>
<dbReference type="NCBIfam" id="NF003921">
    <property type="entry name" value="PRK05443.2-2"/>
    <property type="match status" value="1"/>
</dbReference>
<evidence type="ECO:0000256" key="4">
    <source>
        <dbReference type="ARBA" id="ARBA00022777"/>
    </source>
</evidence>
<comment type="catalytic activity">
    <reaction evidence="6 7">
        <text>[phosphate](n) + ATP = [phosphate](n+1) + ADP</text>
        <dbReference type="Rhea" id="RHEA:19573"/>
        <dbReference type="Rhea" id="RHEA-COMP:9859"/>
        <dbReference type="Rhea" id="RHEA-COMP:14280"/>
        <dbReference type="ChEBI" id="CHEBI:16838"/>
        <dbReference type="ChEBI" id="CHEBI:30616"/>
        <dbReference type="ChEBI" id="CHEBI:456216"/>
        <dbReference type="EC" id="2.7.4.1"/>
    </reaction>
</comment>
<comment type="PTM">
    <text evidence="6 7">An intermediate of this reaction is the autophosphorylated ppk in which a phosphate is covalently linked to a histidine residue through a N-P bond.</text>
</comment>
<comment type="function">
    <text evidence="6 7">Catalyzes the reversible transfer of the terminal phosphate of ATP to form a long-chain polyphosphate (polyP).</text>
</comment>
<evidence type="ECO:0000259" key="12">
    <source>
        <dbReference type="Pfam" id="PF17941"/>
    </source>
</evidence>
<comment type="similarity">
    <text evidence="6 7">Belongs to the polyphosphate kinase 1 (PPK1) family.</text>
</comment>
<gene>
    <name evidence="6" type="primary">ppk</name>
    <name evidence="13" type="ORF">SAMN02745165_01566</name>
</gene>
<dbReference type="InterPro" id="IPR024953">
    <property type="entry name" value="PP_kinase_middle"/>
</dbReference>